<organism evidence="3 4">
    <name type="scientific">Aureimonas altamirensis</name>
    <dbReference type="NCBI Taxonomy" id="370622"/>
    <lineage>
        <taxon>Bacteria</taxon>
        <taxon>Pseudomonadati</taxon>
        <taxon>Pseudomonadota</taxon>
        <taxon>Alphaproteobacteria</taxon>
        <taxon>Hyphomicrobiales</taxon>
        <taxon>Aurantimonadaceae</taxon>
        <taxon>Aureimonas</taxon>
    </lineage>
</organism>
<evidence type="ECO:0000256" key="1">
    <source>
        <dbReference type="SAM" id="Phobius"/>
    </source>
</evidence>
<dbReference type="OrthoDB" id="7360463at2"/>
<dbReference type="Proteomes" id="UP000030826">
    <property type="component" value="Unassembled WGS sequence"/>
</dbReference>
<feature type="domain" description="DUF2062" evidence="2">
    <location>
        <begin position="27"/>
        <end position="173"/>
    </location>
</feature>
<dbReference type="InterPro" id="IPR018639">
    <property type="entry name" value="DUF2062"/>
</dbReference>
<evidence type="ECO:0000259" key="2">
    <source>
        <dbReference type="Pfam" id="PF09835"/>
    </source>
</evidence>
<comment type="caution">
    <text evidence="3">The sequence shown here is derived from an EMBL/GenBank/DDBJ whole genome shotgun (WGS) entry which is preliminary data.</text>
</comment>
<reference evidence="3 4" key="1">
    <citation type="submission" date="2014-09" db="EMBL/GenBank/DDBJ databases">
        <title>Isolation and characterization of Aurantimonas altamirensis ON-56566 from clinical sample following a dog bite.</title>
        <authorList>
            <person name="Eshaghi A."/>
            <person name="Li A."/>
            <person name="Shahinas D."/>
            <person name="Bahn P."/>
            <person name="Kus J.V."/>
            <person name="Patel S.N."/>
        </authorList>
    </citation>
    <scope>NUCLEOTIDE SEQUENCE [LARGE SCALE GENOMIC DNA]</scope>
    <source>
        <strain evidence="3 4">ON-56566</strain>
    </source>
</reference>
<dbReference type="Pfam" id="PF09835">
    <property type="entry name" value="DUF2062"/>
    <property type="match status" value="1"/>
</dbReference>
<dbReference type="STRING" id="370622.LA66_10550"/>
<keyword evidence="1" id="KW-1133">Transmembrane helix</keyword>
<keyword evidence="1" id="KW-0812">Transmembrane</keyword>
<sequence>MLFRRRKPETFRGRLRLFLWPRRSWGRSMRYFKKRVLRLKATPHAIAAGFSAGVFAAFSPILGGHILMALAIAYCISGNMAAAALGTAVANPLTFPMIWAGTYEVGRLLIGTQGAEGGRKGIGEALSSMDVAAIWKPYLEPMLIGSLILGALFAVLAYFILYTAVKGYQANRRKGGPRQA</sequence>
<keyword evidence="1" id="KW-0472">Membrane</keyword>
<dbReference type="PANTHER" id="PTHR40547:SF1">
    <property type="entry name" value="SLL0298 PROTEIN"/>
    <property type="match status" value="1"/>
</dbReference>
<dbReference type="EMBL" id="JRFJ01000002">
    <property type="protein sequence ID" value="KHJ54971.1"/>
    <property type="molecule type" value="Genomic_DNA"/>
</dbReference>
<protein>
    <submittedName>
        <fullName evidence="3">Membrane protein</fullName>
    </submittedName>
</protein>
<proteinExistence type="predicted"/>
<evidence type="ECO:0000313" key="4">
    <source>
        <dbReference type="Proteomes" id="UP000030826"/>
    </source>
</evidence>
<name>A0A0B1Q6G7_9HYPH</name>
<feature type="transmembrane region" description="Helical" evidence="1">
    <location>
        <begin position="143"/>
        <end position="165"/>
    </location>
</feature>
<gene>
    <name evidence="3" type="ORF">LA66_10550</name>
</gene>
<dbReference type="AlphaFoldDB" id="A0A0B1Q6G7"/>
<dbReference type="PANTHER" id="PTHR40547">
    <property type="entry name" value="SLL0298 PROTEIN"/>
    <property type="match status" value="1"/>
</dbReference>
<dbReference type="RefSeq" id="WP_039192248.1">
    <property type="nucleotide sequence ID" value="NZ_JAQRFV010000002.1"/>
</dbReference>
<accession>A0A0B1Q6G7</accession>
<evidence type="ECO:0000313" key="3">
    <source>
        <dbReference type="EMBL" id="KHJ54971.1"/>
    </source>
</evidence>